<protein>
    <submittedName>
        <fullName evidence="1">Uncharacterized protein</fullName>
    </submittedName>
</protein>
<accession>A0ACC0PBE7</accession>
<name>A0ACC0PBE7_RHOML</name>
<evidence type="ECO:0000313" key="2">
    <source>
        <dbReference type="Proteomes" id="UP001062846"/>
    </source>
</evidence>
<reference evidence="1" key="1">
    <citation type="submission" date="2022-02" db="EMBL/GenBank/DDBJ databases">
        <title>Plant Genome Project.</title>
        <authorList>
            <person name="Zhang R.-G."/>
        </authorList>
    </citation>
    <scope>NUCLEOTIDE SEQUENCE</scope>
    <source>
        <strain evidence="1">AT1</strain>
    </source>
</reference>
<gene>
    <name evidence="1" type="ORF">RHMOL_Rhmol03G0028700</name>
</gene>
<dbReference type="EMBL" id="CM046390">
    <property type="protein sequence ID" value="KAI8562337.1"/>
    <property type="molecule type" value="Genomic_DNA"/>
</dbReference>
<comment type="caution">
    <text evidence="1">The sequence shown here is derived from an EMBL/GenBank/DDBJ whole genome shotgun (WGS) entry which is preliminary data.</text>
</comment>
<keyword evidence="2" id="KW-1185">Reference proteome</keyword>
<proteinExistence type="predicted"/>
<sequence>MKDSLLKVADPEYIASFSLNFYVSHAQQSPRPPFPIFATLRLQPAHCIYNPVRKAVFDPCTVLTNGRYKHDEAGK</sequence>
<organism evidence="1 2">
    <name type="scientific">Rhododendron molle</name>
    <name type="common">Chinese azalea</name>
    <name type="synonym">Azalea mollis</name>
    <dbReference type="NCBI Taxonomy" id="49168"/>
    <lineage>
        <taxon>Eukaryota</taxon>
        <taxon>Viridiplantae</taxon>
        <taxon>Streptophyta</taxon>
        <taxon>Embryophyta</taxon>
        <taxon>Tracheophyta</taxon>
        <taxon>Spermatophyta</taxon>
        <taxon>Magnoliopsida</taxon>
        <taxon>eudicotyledons</taxon>
        <taxon>Gunneridae</taxon>
        <taxon>Pentapetalae</taxon>
        <taxon>asterids</taxon>
        <taxon>Ericales</taxon>
        <taxon>Ericaceae</taxon>
        <taxon>Ericoideae</taxon>
        <taxon>Rhodoreae</taxon>
        <taxon>Rhododendron</taxon>
    </lineage>
</organism>
<dbReference type="Proteomes" id="UP001062846">
    <property type="component" value="Chromosome 3"/>
</dbReference>
<evidence type="ECO:0000313" key="1">
    <source>
        <dbReference type="EMBL" id="KAI8562337.1"/>
    </source>
</evidence>